<organism evidence="1 2">
    <name type="scientific">Plasmodium malariae</name>
    <dbReference type="NCBI Taxonomy" id="5858"/>
    <lineage>
        <taxon>Eukaryota</taxon>
        <taxon>Sar</taxon>
        <taxon>Alveolata</taxon>
        <taxon>Apicomplexa</taxon>
        <taxon>Aconoidasida</taxon>
        <taxon>Haemosporida</taxon>
        <taxon>Plasmodiidae</taxon>
        <taxon>Plasmodium</taxon>
        <taxon>Plasmodium (Plasmodium)</taxon>
    </lineage>
</organism>
<reference evidence="2" key="1">
    <citation type="submission" date="2016-05" db="EMBL/GenBank/DDBJ databases">
        <authorList>
            <person name="Naeem Raeece"/>
        </authorList>
    </citation>
    <scope>NUCLEOTIDE SEQUENCE [LARGE SCALE GENOMIC DNA]</scope>
</reference>
<sequence>MIVRLKFYTSCAGSGQVKWELLCVLTILNSMFLLLNMNYKENINNLNNKKNETSDINDDLINVDMNEFSNNEKDESSDESEREKKFLLYFELHKIEHRI</sequence>
<gene>
    <name evidence="1" type="ORF">PMALA_029740</name>
</gene>
<dbReference type="EMBL" id="FLQW01001582">
    <property type="protein sequence ID" value="SBS90430.1"/>
    <property type="molecule type" value="Genomic_DNA"/>
</dbReference>
<evidence type="ECO:0000313" key="2">
    <source>
        <dbReference type="Proteomes" id="UP000078597"/>
    </source>
</evidence>
<dbReference type="Proteomes" id="UP000078597">
    <property type="component" value="Unassembled WGS sequence"/>
</dbReference>
<dbReference type="AlphaFoldDB" id="A0A1A8WF48"/>
<proteinExistence type="predicted"/>
<accession>A0A1A8WF48</accession>
<name>A0A1A8WF48_PLAMA</name>
<evidence type="ECO:0000313" key="1">
    <source>
        <dbReference type="EMBL" id="SBS90430.1"/>
    </source>
</evidence>
<protein>
    <submittedName>
        <fullName evidence="1">Uncharacterized protein</fullName>
    </submittedName>
</protein>